<dbReference type="InterPro" id="IPR016188">
    <property type="entry name" value="PurM-like_N"/>
</dbReference>
<dbReference type="InterPro" id="IPR010918">
    <property type="entry name" value="PurM-like_C_dom"/>
</dbReference>
<dbReference type="Gene3D" id="3.90.650.10">
    <property type="entry name" value="PurM-like C-terminal domain"/>
    <property type="match status" value="1"/>
</dbReference>
<dbReference type="Gene3D" id="3.30.1330.10">
    <property type="entry name" value="PurM-like, N-terminal domain"/>
    <property type="match status" value="1"/>
</dbReference>
<feature type="domain" description="PurM-like C-terminal" evidence="2">
    <location>
        <begin position="252"/>
        <end position="403"/>
    </location>
</feature>
<dbReference type="Proteomes" id="UP000033096">
    <property type="component" value="Chromosome"/>
</dbReference>
<sequence length="463" mass="49924">MNAKLSCPAYLSGQKYLQEMVTMDIEGYAKRALRENPSNEAELEAKLASRILEIKHINPDRAHEIAAAVVCEAKATLDVTGDVLSPTFSGVSMGEFGVGSRGTGDFYVHSKLGEVIGKTGAVVDSSQLDDSGVVKIGEDYLVVTIDGIHSRLSDFPFLSGFHVARAALRDIYAMGARPLAMLSDIHVADDGDVAKIFDHIAGITTVSELTGIPLITGSTLRIGGDMVIGERMTGGVGAVGITSSLTSRNRTEAGDLILMTEGAGGGTVSTTALYYGMHEVVEETINIRFLEACEVLLQSGLHKKVHSMTDVTNGGIRGDAKEISKTARVKLVFEEEKIRALVNPKVLSMLESLKIDYLGVSLDALLIIVPPAYADEILDTVRAADIKIDVIGRVEEGNGAEIFLNGECRDFTPRFRESAYTPVKKVHGEENPRDFEEMKAAIDKAALEAIEKKQKVLEKIRSK</sequence>
<dbReference type="KEGG" id="mvc:MSVAZ_2272"/>
<evidence type="ECO:0000259" key="1">
    <source>
        <dbReference type="Pfam" id="PF00586"/>
    </source>
</evidence>
<keyword evidence="4" id="KW-1185">Reference proteome</keyword>
<dbReference type="AlphaFoldDB" id="A0A0E3LHM7"/>
<dbReference type="PANTHER" id="PTHR30270">
    <property type="entry name" value="THIAMINE-MONOPHOSPHATE KINASE"/>
    <property type="match status" value="1"/>
</dbReference>
<dbReference type="PANTHER" id="PTHR30270:SF2">
    <property type="entry name" value="HYDROGENASE EXPRESSION_FORMATION PROTEIN"/>
    <property type="match status" value="1"/>
</dbReference>
<dbReference type="InterPro" id="IPR006283">
    <property type="entry name" value="ThiL-like"/>
</dbReference>
<name>A0A0E3LHM7_9EURY</name>
<dbReference type="HOGENOM" id="CLU_648312_0_0_2"/>
<dbReference type="SUPFAM" id="SSF56042">
    <property type="entry name" value="PurM C-terminal domain-like"/>
    <property type="match status" value="1"/>
</dbReference>
<evidence type="ECO:0000313" key="4">
    <source>
        <dbReference type="Proteomes" id="UP000033096"/>
    </source>
</evidence>
<dbReference type="PIRSF" id="PIRSF006346">
    <property type="entry name" value="Ni_metllenz_mat"/>
    <property type="match status" value="1"/>
</dbReference>
<dbReference type="InterPro" id="IPR009186">
    <property type="entry name" value="Ni_metllenz_mat"/>
</dbReference>
<evidence type="ECO:0000259" key="2">
    <source>
        <dbReference type="Pfam" id="PF02769"/>
    </source>
</evidence>
<dbReference type="EMBL" id="CP009520">
    <property type="protein sequence ID" value="AKB44541.1"/>
    <property type="molecule type" value="Genomic_DNA"/>
</dbReference>
<gene>
    <name evidence="3" type="ORF">MSVAZ_2272</name>
</gene>
<dbReference type="GO" id="GO:0009030">
    <property type="term" value="F:thiamine-phosphate kinase activity"/>
    <property type="evidence" value="ECO:0007669"/>
    <property type="project" value="InterPro"/>
</dbReference>
<dbReference type="Pfam" id="PF02769">
    <property type="entry name" value="AIRS_C"/>
    <property type="match status" value="1"/>
</dbReference>
<protein>
    <submittedName>
        <fullName evidence="3">Hydrogenase expression/formation protein</fullName>
    </submittedName>
</protein>
<reference evidence="3 4" key="1">
    <citation type="submission" date="2014-07" db="EMBL/GenBank/DDBJ databases">
        <title>Methanogenic archaea and the global carbon cycle.</title>
        <authorList>
            <person name="Henriksen J.R."/>
            <person name="Luke J."/>
            <person name="Reinhart S."/>
            <person name="Benedict M.N."/>
            <person name="Youngblut N.D."/>
            <person name="Metcalf M.E."/>
            <person name="Whitaker R.J."/>
            <person name="Metcalf W.W."/>
        </authorList>
    </citation>
    <scope>NUCLEOTIDE SEQUENCE [LARGE SCALE GENOMIC DNA]</scope>
    <source>
        <strain evidence="3 4">Z-761</strain>
    </source>
</reference>
<feature type="domain" description="PurM-like N-terminal" evidence="1">
    <location>
        <begin position="129"/>
        <end position="240"/>
    </location>
</feature>
<proteinExistence type="predicted"/>
<dbReference type="InterPro" id="IPR036921">
    <property type="entry name" value="PurM-like_N_sf"/>
</dbReference>
<dbReference type="PATRIC" id="fig|1434123.4.peg.2776"/>
<evidence type="ECO:0000313" key="3">
    <source>
        <dbReference type="EMBL" id="AKB44541.1"/>
    </source>
</evidence>
<organism evidence="3 4">
    <name type="scientific">Methanosarcina vacuolata Z-761</name>
    <dbReference type="NCBI Taxonomy" id="1434123"/>
    <lineage>
        <taxon>Archaea</taxon>
        <taxon>Methanobacteriati</taxon>
        <taxon>Methanobacteriota</taxon>
        <taxon>Stenosarchaea group</taxon>
        <taxon>Methanomicrobia</taxon>
        <taxon>Methanosarcinales</taxon>
        <taxon>Methanosarcinaceae</taxon>
        <taxon>Methanosarcina</taxon>
    </lineage>
</organism>
<dbReference type="InterPro" id="IPR036676">
    <property type="entry name" value="PurM-like_C_sf"/>
</dbReference>
<dbReference type="CDD" id="cd02691">
    <property type="entry name" value="PurM-like2"/>
    <property type="match status" value="1"/>
</dbReference>
<dbReference type="GO" id="GO:0009228">
    <property type="term" value="P:thiamine biosynthetic process"/>
    <property type="evidence" value="ECO:0007669"/>
    <property type="project" value="InterPro"/>
</dbReference>
<accession>A0A0E3LHM7</accession>
<dbReference type="STRING" id="1434123.MSVAZ_2272"/>
<dbReference type="SUPFAM" id="SSF55326">
    <property type="entry name" value="PurM N-terminal domain-like"/>
    <property type="match status" value="1"/>
</dbReference>
<dbReference type="Pfam" id="PF00586">
    <property type="entry name" value="AIRS"/>
    <property type="match status" value="1"/>
</dbReference>